<dbReference type="PANTHER" id="PTHR43242">
    <property type="entry name" value="NAD(P)-BINDING ROSSMANN-FOLD SUPERFAMILY PROTEIN"/>
    <property type="match status" value="1"/>
</dbReference>
<dbReference type="InterPro" id="IPR029903">
    <property type="entry name" value="RmlD-like-bd"/>
</dbReference>
<dbReference type="RefSeq" id="WP_012165070.1">
    <property type="nucleotide sequence ID" value="NC_009925.1"/>
</dbReference>
<dbReference type="AlphaFoldDB" id="B0C2K0"/>
<dbReference type="InterPro" id="IPR036291">
    <property type="entry name" value="NAD(P)-bd_dom_sf"/>
</dbReference>
<dbReference type="UniPathway" id="UPA00124"/>
<evidence type="ECO:0000313" key="3">
    <source>
        <dbReference type="Proteomes" id="UP000000268"/>
    </source>
</evidence>
<evidence type="ECO:0000259" key="1">
    <source>
        <dbReference type="Pfam" id="PF04321"/>
    </source>
</evidence>
<dbReference type="EMBL" id="CP000828">
    <property type="protein sequence ID" value="ABW29790.1"/>
    <property type="molecule type" value="Genomic_DNA"/>
</dbReference>
<gene>
    <name evidence="2" type="primary">rmlD</name>
    <name evidence="2" type="ordered locus">AM1_4819</name>
</gene>
<feature type="domain" description="RmlD-like substrate binding" evidence="1">
    <location>
        <begin position="12"/>
        <end position="296"/>
    </location>
</feature>
<dbReference type="Proteomes" id="UP000000268">
    <property type="component" value="Chromosome"/>
</dbReference>
<dbReference type="KEGG" id="amr:AM1_4819"/>
<proteinExistence type="predicted"/>
<name>B0C2K0_ACAM1</name>
<dbReference type="STRING" id="329726.AM1_4819"/>
<dbReference type="HOGENOM" id="CLU_045518_2_1_3"/>
<reference evidence="2 3" key="1">
    <citation type="journal article" date="2008" name="Proc. Natl. Acad. Sci. U.S.A.">
        <title>Niche adaptation and genome expansion in the chlorophyll d-producing cyanobacterium Acaryochloris marina.</title>
        <authorList>
            <person name="Swingley W.D."/>
            <person name="Chen M."/>
            <person name="Cheung P.C."/>
            <person name="Conrad A.L."/>
            <person name="Dejesa L.C."/>
            <person name="Hao J."/>
            <person name="Honchak B.M."/>
            <person name="Karbach L.E."/>
            <person name="Kurdoglu A."/>
            <person name="Lahiri S."/>
            <person name="Mastrian S.D."/>
            <person name="Miyashita H."/>
            <person name="Page L."/>
            <person name="Ramakrishna P."/>
            <person name="Satoh S."/>
            <person name="Sattley W.M."/>
            <person name="Shimada Y."/>
            <person name="Taylor H.L."/>
            <person name="Tomo T."/>
            <person name="Tsuchiya T."/>
            <person name="Wang Z.T."/>
            <person name="Raymond J."/>
            <person name="Mimuro M."/>
            <person name="Blankenship R.E."/>
            <person name="Touchman J.W."/>
        </authorList>
    </citation>
    <scope>NUCLEOTIDE SEQUENCE [LARGE SCALE GENOMIC DNA]</scope>
    <source>
        <strain evidence="3">MBIC 11017</strain>
    </source>
</reference>
<evidence type="ECO:0000313" key="2">
    <source>
        <dbReference type="EMBL" id="ABW29790.1"/>
    </source>
</evidence>
<accession>B0C2K0</accession>
<dbReference type="GO" id="GO:0019305">
    <property type="term" value="P:dTDP-rhamnose biosynthetic process"/>
    <property type="evidence" value="ECO:0007669"/>
    <property type="project" value="UniProtKB-UniPathway"/>
</dbReference>
<dbReference type="CDD" id="cd05254">
    <property type="entry name" value="dTDP_HR_like_SDR_e"/>
    <property type="match status" value="1"/>
</dbReference>
<dbReference type="Gene3D" id="3.40.50.720">
    <property type="entry name" value="NAD(P)-binding Rossmann-like Domain"/>
    <property type="match status" value="1"/>
</dbReference>
<dbReference type="SUPFAM" id="SSF51735">
    <property type="entry name" value="NAD(P)-binding Rossmann-fold domains"/>
    <property type="match status" value="1"/>
</dbReference>
<dbReference type="eggNOG" id="COG1091">
    <property type="taxonomic scope" value="Bacteria"/>
</dbReference>
<sequence length="299" mass="32191">MLSSNDSAPTPKLLITGASGFLGWYLCQVAQSSWQVFGTAYSHAVEIPGCSVVTVDLRDFASLKQVLQTVQPDAVIHAAAQARPHVCQAEPQSTHAINVEASWTLADLCGESQIPLLFVSTDLVFDGQDPPYQESDLVSPINTYGEQKVKAEQGMVERYPSTVIARMPLMFGVTPHAASFIQPMIQNLEAGIALQLFEDEFRTPVSGLDAARGILLALAKGEGYIHLGGKERLSRFEMGQQLVDCLGYPPTLLTGCSQTDVSLSTPRPADVSLDSSLAYSLGYAPNLFGQALRQMLGQS</sequence>
<keyword evidence="3" id="KW-1185">Reference proteome</keyword>
<dbReference type="OrthoDB" id="9803892at2"/>
<protein>
    <submittedName>
        <fullName evidence="2">RmlD substrate binding domain</fullName>
    </submittedName>
</protein>
<organism evidence="2 3">
    <name type="scientific">Acaryochloris marina (strain MBIC 11017)</name>
    <dbReference type="NCBI Taxonomy" id="329726"/>
    <lineage>
        <taxon>Bacteria</taxon>
        <taxon>Bacillati</taxon>
        <taxon>Cyanobacteriota</taxon>
        <taxon>Cyanophyceae</taxon>
        <taxon>Acaryochloridales</taxon>
        <taxon>Acaryochloridaceae</taxon>
        <taxon>Acaryochloris</taxon>
    </lineage>
</organism>
<dbReference type="PANTHER" id="PTHR43242:SF1">
    <property type="entry name" value="NAD(P)-BINDING ROSSMANN-FOLD SUPERFAMILY PROTEIN"/>
    <property type="match status" value="1"/>
</dbReference>
<dbReference type="Pfam" id="PF04321">
    <property type="entry name" value="RmlD_sub_bind"/>
    <property type="match status" value="1"/>
</dbReference>